<reference evidence="3" key="1">
    <citation type="submission" date="2014-03" db="EMBL/GenBank/DDBJ databases">
        <authorList>
            <person name="Aksoy S."/>
            <person name="Warren W."/>
            <person name="Wilson R.K."/>
        </authorList>
    </citation>
    <scope>NUCLEOTIDE SEQUENCE [LARGE SCALE GENOMIC DNA]</scope>
    <source>
        <strain evidence="3">IAEA</strain>
    </source>
</reference>
<organism evidence="2 3">
    <name type="scientific">Glossina pallidipes</name>
    <name type="common">Tsetse fly</name>
    <dbReference type="NCBI Taxonomy" id="7398"/>
    <lineage>
        <taxon>Eukaryota</taxon>
        <taxon>Metazoa</taxon>
        <taxon>Ecdysozoa</taxon>
        <taxon>Arthropoda</taxon>
        <taxon>Hexapoda</taxon>
        <taxon>Insecta</taxon>
        <taxon>Pterygota</taxon>
        <taxon>Neoptera</taxon>
        <taxon>Endopterygota</taxon>
        <taxon>Diptera</taxon>
        <taxon>Brachycera</taxon>
        <taxon>Muscomorpha</taxon>
        <taxon>Hippoboscoidea</taxon>
        <taxon>Glossinidae</taxon>
        <taxon>Glossina</taxon>
    </lineage>
</organism>
<dbReference type="EnsemblMetazoa" id="GPAI029045-RA">
    <property type="protein sequence ID" value="GPAI029045-PA"/>
    <property type="gene ID" value="GPAI029045"/>
</dbReference>
<dbReference type="AlphaFoldDB" id="A0A1A9ZYN6"/>
<name>A0A1A9ZYN6_GLOPL</name>
<keyword evidence="3" id="KW-1185">Reference proteome</keyword>
<evidence type="ECO:0000313" key="2">
    <source>
        <dbReference type="EnsemblMetazoa" id="GPAI029045-PA"/>
    </source>
</evidence>
<protein>
    <submittedName>
        <fullName evidence="2">Uncharacterized protein</fullName>
    </submittedName>
</protein>
<evidence type="ECO:0000313" key="3">
    <source>
        <dbReference type="Proteomes" id="UP000092445"/>
    </source>
</evidence>
<proteinExistence type="predicted"/>
<evidence type="ECO:0000256" key="1">
    <source>
        <dbReference type="SAM" id="MobiDB-lite"/>
    </source>
</evidence>
<dbReference type="VEuPathDB" id="VectorBase:GPAI029045"/>
<sequence length="109" mass="12645">MSSPAYGQEHYPYSFFHKITGGTRYELEEEYEEEEAYIDPLLNSKFNKNIEDPEIITDEKPSTSGSSVGGKRKPLLERNVKKGKPKKKCDMQELVDRAERERRLLFASN</sequence>
<reference evidence="2" key="2">
    <citation type="submission" date="2020-05" db="UniProtKB">
        <authorList>
            <consortium name="EnsemblMetazoa"/>
        </authorList>
    </citation>
    <scope>IDENTIFICATION</scope>
    <source>
        <strain evidence="2">IAEA</strain>
    </source>
</reference>
<feature type="region of interest" description="Disordered" evidence="1">
    <location>
        <begin position="56"/>
        <end position="94"/>
    </location>
</feature>
<accession>A0A1A9ZYN6</accession>
<dbReference type="Proteomes" id="UP000092445">
    <property type="component" value="Unassembled WGS sequence"/>
</dbReference>